<gene>
    <name evidence="3" type="ORF">L1049_016963</name>
</gene>
<protein>
    <submittedName>
        <fullName evidence="3">Uncharacterized protein</fullName>
    </submittedName>
</protein>
<dbReference type="EMBL" id="JBBPBK010000003">
    <property type="protein sequence ID" value="KAK9288504.1"/>
    <property type="molecule type" value="Genomic_DNA"/>
</dbReference>
<evidence type="ECO:0000256" key="1">
    <source>
        <dbReference type="SAM" id="MobiDB-lite"/>
    </source>
</evidence>
<feature type="chain" id="PRO_5042847717" evidence="2">
    <location>
        <begin position="24"/>
        <end position="216"/>
    </location>
</feature>
<name>A0AAP0X0Y4_LIQFO</name>
<feature type="signal peptide" evidence="2">
    <location>
        <begin position="1"/>
        <end position="23"/>
    </location>
</feature>
<keyword evidence="2" id="KW-0732">Signal</keyword>
<feature type="compositionally biased region" description="Basic and acidic residues" evidence="1">
    <location>
        <begin position="174"/>
        <end position="199"/>
    </location>
</feature>
<evidence type="ECO:0000313" key="4">
    <source>
        <dbReference type="Proteomes" id="UP001415857"/>
    </source>
</evidence>
<feature type="compositionally biased region" description="Basic and acidic residues" evidence="1">
    <location>
        <begin position="55"/>
        <end position="70"/>
    </location>
</feature>
<evidence type="ECO:0000313" key="3">
    <source>
        <dbReference type="EMBL" id="KAK9288504.1"/>
    </source>
</evidence>
<keyword evidence="4" id="KW-1185">Reference proteome</keyword>
<comment type="caution">
    <text evidence="3">The sequence shown here is derived from an EMBL/GenBank/DDBJ whole genome shotgun (WGS) entry which is preliminary data.</text>
</comment>
<feature type="region of interest" description="Disordered" evidence="1">
    <location>
        <begin position="166"/>
        <end position="216"/>
    </location>
</feature>
<dbReference type="AlphaFoldDB" id="A0AAP0X0Y4"/>
<dbReference type="Proteomes" id="UP001415857">
    <property type="component" value="Unassembled WGS sequence"/>
</dbReference>
<evidence type="ECO:0000256" key="2">
    <source>
        <dbReference type="SAM" id="SignalP"/>
    </source>
</evidence>
<reference evidence="3 4" key="1">
    <citation type="journal article" date="2024" name="Plant J.">
        <title>Genome sequences and population genomics reveal climatic adaptation and genomic divergence between two closely related sweetgum species.</title>
        <authorList>
            <person name="Xu W.Q."/>
            <person name="Ren C.Q."/>
            <person name="Zhang X.Y."/>
            <person name="Comes H.P."/>
            <person name="Liu X.H."/>
            <person name="Li Y.G."/>
            <person name="Kettle C.J."/>
            <person name="Jalonen R."/>
            <person name="Gaisberger H."/>
            <person name="Ma Y.Z."/>
            <person name="Qiu Y.X."/>
        </authorList>
    </citation>
    <scope>NUCLEOTIDE SEQUENCE [LARGE SCALE GENOMIC DNA]</scope>
    <source>
        <strain evidence="3">Hangzhou</strain>
    </source>
</reference>
<feature type="compositionally biased region" description="Basic and acidic residues" evidence="1">
    <location>
        <begin position="105"/>
        <end position="125"/>
    </location>
</feature>
<organism evidence="3 4">
    <name type="scientific">Liquidambar formosana</name>
    <name type="common">Formosan gum</name>
    <dbReference type="NCBI Taxonomy" id="63359"/>
    <lineage>
        <taxon>Eukaryota</taxon>
        <taxon>Viridiplantae</taxon>
        <taxon>Streptophyta</taxon>
        <taxon>Embryophyta</taxon>
        <taxon>Tracheophyta</taxon>
        <taxon>Spermatophyta</taxon>
        <taxon>Magnoliopsida</taxon>
        <taxon>eudicotyledons</taxon>
        <taxon>Gunneridae</taxon>
        <taxon>Pentapetalae</taxon>
        <taxon>Saxifragales</taxon>
        <taxon>Altingiaceae</taxon>
        <taxon>Liquidambar</taxon>
    </lineage>
</organism>
<feature type="compositionally biased region" description="Polar residues" evidence="1">
    <location>
        <begin position="78"/>
        <end position="91"/>
    </location>
</feature>
<proteinExistence type="predicted"/>
<accession>A0AAP0X0Y4</accession>
<feature type="region of interest" description="Disordered" evidence="1">
    <location>
        <begin position="105"/>
        <end position="146"/>
    </location>
</feature>
<sequence>MKTLLVLLVAWVVISATLQEADAKRLTLKEVRKEKADVNLGRKVNVGANDVKVVRENKVSTGSTEKKTESEGDDDLNDTYNLAKNDSSSSSRYFPCVDIKKRDCKAGANSEDKATESMAKKNKVEAEDDTDNSISKGDSLSNSQRYFPCFNKPPCPRYEIDVKDLTENKATGSTEKKNKIEAQDDLKDTITKGDSDATGHRSFPTENPIPKNKNGL</sequence>
<feature type="compositionally biased region" description="Polar residues" evidence="1">
    <location>
        <begin position="132"/>
        <end position="145"/>
    </location>
</feature>
<feature type="region of interest" description="Disordered" evidence="1">
    <location>
        <begin position="55"/>
        <end position="91"/>
    </location>
</feature>